<evidence type="ECO:0000313" key="2">
    <source>
        <dbReference type="EMBL" id="WIA23775.1"/>
    </source>
</evidence>
<proteinExistence type="predicted"/>
<dbReference type="Proteomes" id="UP001244341">
    <property type="component" value="Chromosome 17b"/>
</dbReference>
<dbReference type="InterPro" id="IPR032707">
    <property type="entry name" value="MYCBPAP"/>
</dbReference>
<name>A0ABY8URA4_TETOB</name>
<feature type="compositionally biased region" description="Low complexity" evidence="1">
    <location>
        <begin position="562"/>
        <end position="576"/>
    </location>
</feature>
<dbReference type="EMBL" id="CP126224">
    <property type="protein sequence ID" value="WIA23775.1"/>
    <property type="molecule type" value="Genomic_DNA"/>
</dbReference>
<feature type="compositionally biased region" description="Low complexity" evidence="1">
    <location>
        <begin position="217"/>
        <end position="227"/>
    </location>
</feature>
<dbReference type="Pfam" id="PF14646">
    <property type="entry name" value="MYCBPAP"/>
    <property type="match status" value="1"/>
</dbReference>
<evidence type="ECO:0008006" key="4">
    <source>
        <dbReference type="Google" id="ProtNLM"/>
    </source>
</evidence>
<feature type="region of interest" description="Disordered" evidence="1">
    <location>
        <begin position="543"/>
        <end position="576"/>
    </location>
</feature>
<evidence type="ECO:0000256" key="1">
    <source>
        <dbReference type="SAM" id="MobiDB-lite"/>
    </source>
</evidence>
<dbReference type="InterPro" id="IPR013783">
    <property type="entry name" value="Ig-like_fold"/>
</dbReference>
<feature type="region of interest" description="Disordered" evidence="1">
    <location>
        <begin position="599"/>
        <end position="619"/>
    </location>
</feature>
<organism evidence="2 3">
    <name type="scientific">Tetradesmus obliquus</name>
    <name type="common">Green alga</name>
    <name type="synonym">Acutodesmus obliquus</name>
    <dbReference type="NCBI Taxonomy" id="3088"/>
    <lineage>
        <taxon>Eukaryota</taxon>
        <taxon>Viridiplantae</taxon>
        <taxon>Chlorophyta</taxon>
        <taxon>core chlorophytes</taxon>
        <taxon>Chlorophyceae</taxon>
        <taxon>CS clade</taxon>
        <taxon>Sphaeropleales</taxon>
        <taxon>Scenedesmaceae</taxon>
        <taxon>Tetradesmus</taxon>
    </lineage>
</organism>
<dbReference type="PANTHER" id="PTHR48421:SF1">
    <property type="entry name" value="MYCBP-ASSOCIATED PROTEIN"/>
    <property type="match status" value="1"/>
</dbReference>
<dbReference type="PANTHER" id="PTHR48421">
    <property type="entry name" value="MYCBP-ASSOCIATED PROTEIN"/>
    <property type="match status" value="1"/>
</dbReference>
<feature type="region of interest" description="Disordered" evidence="1">
    <location>
        <begin position="97"/>
        <end position="122"/>
    </location>
</feature>
<dbReference type="Gene3D" id="2.60.40.10">
    <property type="entry name" value="Immunoglobulins"/>
    <property type="match status" value="1"/>
</dbReference>
<protein>
    <recommendedName>
        <fullName evidence="4">Next to BRCA1 central domain-containing protein</fullName>
    </recommendedName>
</protein>
<reference evidence="2 3" key="1">
    <citation type="submission" date="2023-05" db="EMBL/GenBank/DDBJ databases">
        <title>A 100% complete, gapless, phased diploid assembly of the Scenedesmus obliquus UTEX 3031 genome.</title>
        <authorList>
            <person name="Biondi T.C."/>
            <person name="Hanschen E.R."/>
            <person name="Kwon T."/>
            <person name="Eng W."/>
            <person name="Kruse C.P.S."/>
            <person name="Koehler S.I."/>
            <person name="Kunde Y."/>
            <person name="Gleasner C.D."/>
            <person name="You Mak K.T."/>
            <person name="Polle J."/>
            <person name="Hovde B.T."/>
            <person name="Starkenburg S.R."/>
        </authorList>
    </citation>
    <scope>NUCLEOTIDE SEQUENCE [LARGE SCALE GENOMIC DNA]</scope>
    <source>
        <strain evidence="2 3">DOE0152z</strain>
    </source>
</reference>
<gene>
    <name evidence="2" type="ORF">OEZ85_013460</name>
</gene>
<feature type="region of interest" description="Disordered" evidence="1">
    <location>
        <begin position="212"/>
        <end position="235"/>
    </location>
</feature>
<feature type="region of interest" description="Disordered" evidence="1">
    <location>
        <begin position="43"/>
        <end position="69"/>
    </location>
</feature>
<sequence length="877" mass="91168">MPSDVWAAAQLLGNEKGMRVVAVYKELADQRVAAVHHMTLNHTRRTQQQQHTLTSSTSSAASPAGLAGSGLLNNSSAHYSSHSSTSVPASSTAAWLSAVPGDGTKEPQQSLHRTAGTAAPAPGQLLSRRTVMDSIVESHDERVMARWEAQQAQWRAQAAVLCAATGKQERDLTLSRGNEWRRKLELLAALEVAVPAAAAAAHKVNKAKIISKDGGYNSSRPNSDSGSGSKGSINDGDSAGTVAAASGQWIATLRNANERFVMIGNIFSGLFLSIHSNNAVAAAGLTTIRKPAQPAQSAQPHATAAAAAAAAAGASLTASSSSSKPAARRRSWMERPYLKQKLTDGAAAVKALAPAAPDAEALVVTGSSLDCAGLAASLVLQPVGLAAVEARLAVADPGLFKEYQVGFIHDPGGECMGLVVTGSSLDCAGLAASLAVQPVGLAAVEARLAVADPALFKEYQPVGLAAVEARLAVADPALFKEYQAAQSAAAAKAAAEAAAAAEQQRRAAARTAAATLPYPGPHLRADTDALSLTYSIPPAHATTAAQGTKQPVLVDGDGGVVGSSSSSSSSSSAGSAELTVVNTGTAAVYFSWSCSGRQRPPQAGYPQQHQQEQQVDEADVAPEQQQQFGAGGDACSFYLPQQQGVILPGEQQRFRFSFKAQQPGIYHESWALACHPPLLPDPEAPAGSEARKKGHCIRLHLKGTSVTSGSAVPGEEQAWAAAAAAAAAAAGSEGAGRRGGLQQEQQQLEARLARQCRDAQVQSVLELLLSRVVQQAASQQQQQQQQQQQGAASDSSAGVTIGLSSLDHAAAAAKFSIVERNKYRRQRNILRRALSVNAASRHISQSVGGRLPQNRFQKVAVEAGKAYRCRLRFRYLL</sequence>
<keyword evidence="3" id="KW-1185">Reference proteome</keyword>
<evidence type="ECO:0000313" key="3">
    <source>
        <dbReference type="Proteomes" id="UP001244341"/>
    </source>
</evidence>
<accession>A0ABY8URA4</accession>
<feature type="compositionally biased region" description="Low complexity" evidence="1">
    <location>
        <begin position="52"/>
        <end position="69"/>
    </location>
</feature>